<dbReference type="PANTHER" id="PTHR37419:SF6">
    <property type="entry name" value="KINASE HI_0665-RELATED"/>
    <property type="match status" value="1"/>
</dbReference>
<dbReference type="OrthoDB" id="3182374at2"/>
<evidence type="ECO:0000259" key="4">
    <source>
        <dbReference type="Pfam" id="PF07804"/>
    </source>
</evidence>
<dbReference type="Proteomes" id="UP000050488">
    <property type="component" value="Unassembled WGS sequence"/>
</dbReference>
<dbReference type="AlphaFoldDB" id="A0A0Q0U8M2"/>
<keyword evidence="3 6" id="KW-0418">Kinase</keyword>
<keyword evidence="2 6" id="KW-0808">Transferase</keyword>
<dbReference type="InterPro" id="IPR012893">
    <property type="entry name" value="HipA-like_C"/>
</dbReference>
<dbReference type="Pfam" id="PF07804">
    <property type="entry name" value="HipA_C"/>
    <property type="match status" value="1"/>
</dbReference>
<sequence length="395" mass="43600">MRDLSELRLCREADVYKRGALAATLRRNDAGEVEFRYRPEYSGPQIAHTLPRVEGPVIRAGGGLPPFFTGLLPEGHRLTLLQRATKTSLDDELTLLLAVGADTPGDVQVVPAGSPVEVPEPLVHQQPEELDFLEVTGKTDAYALAGVQNKASASMVNMPLQMGQHHAILKIDPPEHPHLVLNEALHLRHAVTMGLPVSQHQVVRDRNGVSGLLVTRFDRRADQNGKITRLAVEDAAQILNILPAAKYGVDAEEVVRAVASRTQAPLIATRNLYMQFLFAWLTGNGDLHAKNISLLQDEKGRWNIAPIYDVPCTVLYRDMTMALPLSGKMKNLKKQHWDDFAASIGLPQAVAHSANEVVLRAAAVDLSFLPLSGSPLHWAQEEAQRELERRRMRFA</sequence>
<accession>A0A0Q0U8M2</accession>
<feature type="domain" description="HipA N-terminal subdomain 1" evidence="5">
    <location>
        <begin position="14"/>
        <end position="109"/>
    </location>
</feature>
<gene>
    <name evidence="6" type="primary">hipA_2</name>
    <name evidence="6" type="ORF">Clow_02215</name>
</gene>
<dbReference type="GO" id="GO:0004674">
    <property type="term" value="F:protein serine/threonine kinase activity"/>
    <property type="evidence" value="ECO:0007669"/>
    <property type="project" value="UniProtKB-EC"/>
</dbReference>
<evidence type="ECO:0000313" key="7">
    <source>
        <dbReference type="Proteomes" id="UP000050488"/>
    </source>
</evidence>
<feature type="domain" description="HipA-like C-terminal" evidence="4">
    <location>
        <begin position="143"/>
        <end position="361"/>
    </location>
</feature>
<proteinExistence type="inferred from homology"/>
<dbReference type="EC" id="2.7.11.1" evidence="6"/>
<dbReference type="PANTHER" id="PTHR37419">
    <property type="entry name" value="SERINE/THREONINE-PROTEIN KINASE TOXIN HIPA"/>
    <property type="match status" value="1"/>
</dbReference>
<dbReference type="STRING" id="1544413.Clow_02215"/>
<dbReference type="GO" id="GO:0005829">
    <property type="term" value="C:cytosol"/>
    <property type="evidence" value="ECO:0007669"/>
    <property type="project" value="TreeGrafter"/>
</dbReference>
<dbReference type="NCBIfam" id="TIGR03071">
    <property type="entry name" value="couple_hipA"/>
    <property type="match status" value="1"/>
</dbReference>
<comment type="caution">
    <text evidence="6">The sequence shown here is derived from an EMBL/GenBank/DDBJ whole genome shotgun (WGS) entry which is preliminary data.</text>
</comment>
<comment type="similarity">
    <text evidence="1">Belongs to the HipA Ser/Thr kinase family.</text>
</comment>
<dbReference type="InterPro" id="IPR017508">
    <property type="entry name" value="HipA_N1"/>
</dbReference>
<name>A0A0Q0U8M2_9CORY</name>
<dbReference type="RefSeq" id="WP_055179068.1">
    <property type="nucleotide sequence ID" value="NZ_JAUSQY010000001.1"/>
</dbReference>
<dbReference type="PATRIC" id="fig|1544413.3.peg.2213"/>
<evidence type="ECO:0000256" key="3">
    <source>
        <dbReference type="ARBA" id="ARBA00022777"/>
    </source>
</evidence>
<organism evidence="6 7">
    <name type="scientific">Corynebacterium lowii</name>
    <dbReference type="NCBI Taxonomy" id="1544413"/>
    <lineage>
        <taxon>Bacteria</taxon>
        <taxon>Bacillati</taxon>
        <taxon>Actinomycetota</taxon>
        <taxon>Actinomycetes</taxon>
        <taxon>Mycobacteriales</taxon>
        <taxon>Corynebacteriaceae</taxon>
        <taxon>Corynebacterium</taxon>
    </lineage>
</organism>
<keyword evidence="7" id="KW-1185">Reference proteome</keyword>
<dbReference type="InterPro" id="IPR052028">
    <property type="entry name" value="HipA_Ser/Thr_kinase"/>
</dbReference>
<dbReference type="Pfam" id="PF13657">
    <property type="entry name" value="Couple_hipA"/>
    <property type="match status" value="1"/>
</dbReference>
<evidence type="ECO:0000259" key="5">
    <source>
        <dbReference type="Pfam" id="PF13657"/>
    </source>
</evidence>
<dbReference type="Gene3D" id="1.10.1070.20">
    <property type="match status" value="1"/>
</dbReference>
<protein>
    <submittedName>
        <fullName evidence="6">Serine/threonine-protein kinase HipA</fullName>
        <ecNumber evidence="6">2.7.11.1</ecNumber>
    </submittedName>
</protein>
<reference evidence="6 7" key="1">
    <citation type="submission" date="2015-10" db="EMBL/GenBank/DDBJ databases">
        <title>Corynebacteirum lowii and Corynebacterium oculi species nova, derived from human clinical disease and and emended description of Corynebacterium mastiditis.</title>
        <authorList>
            <person name="Bernard K."/>
            <person name="Pacheco A.L."/>
            <person name="Mcdougall C."/>
            <person name="Burtx T."/>
            <person name="Weibe D."/>
            <person name="Tyler S."/>
            <person name="Olson A.B."/>
            <person name="Cnockaert M."/>
            <person name="Eguchi H."/>
            <person name="Kuwahara T."/>
            <person name="Nakayama-Imaohji H."/>
            <person name="Boudewijins M."/>
            <person name="Van Hoecke F."/>
            <person name="Bernier A.-M."/>
            <person name="Vandamme P."/>
        </authorList>
    </citation>
    <scope>NUCLEOTIDE SEQUENCE [LARGE SCALE GENOMIC DNA]</scope>
    <source>
        <strain evidence="6 7">NML 130206</strain>
    </source>
</reference>
<dbReference type="EMBL" id="LKEV01000008">
    <property type="protein sequence ID" value="KQB84014.1"/>
    <property type="molecule type" value="Genomic_DNA"/>
</dbReference>
<evidence type="ECO:0000256" key="2">
    <source>
        <dbReference type="ARBA" id="ARBA00022679"/>
    </source>
</evidence>
<evidence type="ECO:0000313" key="6">
    <source>
        <dbReference type="EMBL" id="KQB84014.1"/>
    </source>
</evidence>
<evidence type="ECO:0000256" key="1">
    <source>
        <dbReference type="ARBA" id="ARBA00010164"/>
    </source>
</evidence>